<dbReference type="Proteomes" id="UP000053257">
    <property type="component" value="Unassembled WGS sequence"/>
</dbReference>
<evidence type="ECO:0000313" key="3">
    <source>
        <dbReference type="EMBL" id="KIP05680.1"/>
    </source>
</evidence>
<dbReference type="EMBL" id="KN840536">
    <property type="protein sequence ID" value="KIP05680.1"/>
    <property type="molecule type" value="Genomic_DNA"/>
</dbReference>
<comment type="similarity">
    <text evidence="1">Belongs to the ATP-dependent AMP-binding enzyme family.</text>
</comment>
<dbReference type="HOGENOM" id="CLU_037349_1_0_1"/>
<dbReference type="InterPro" id="IPR042099">
    <property type="entry name" value="ANL_N_sf"/>
</dbReference>
<name>A0A0C3S8W1_PHLG1</name>
<reference evidence="3 4" key="1">
    <citation type="journal article" date="2014" name="PLoS Genet.">
        <title>Analysis of the Phlebiopsis gigantea genome, transcriptome and secretome provides insight into its pioneer colonization strategies of wood.</title>
        <authorList>
            <person name="Hori C."/>
            <person name="Ishida T."/>
            <person name="Igarashi K."/>
            <person name="Samejima M."/>
            <person name="Suzuki H."/>
            <person name="Master E."/>
            <person name="Ferreira P."/>
            <person name="Ruiz-Duenas F.J."/>
            <person name="Held B."/>
            <person name="Canessa P."/>
            <person name="Larrondo L.F."/>
            <person name="Schmoll M."/>
            <person name="Druzhinina I.S."/>
            <person name="Kubicek C.P."/>
            <person name="Gaskell J.A."/>
            <person name="Kersten P."/>
            <person name="St John F."/>
            <person name="Glasner J."/>
            <person name="Sabat G."/>
            <person name="Splinter BonDurant S."/>
            <person name="Syed K."/>
            <person name="Yadav J."/>
            <person name="Mgbeahuruike A.C."/>
            <person name="Kovalchuk A."/>
            <person name="Asiegbu F.O."/>
            <person name="Lackner G."/>
            <person name="Hoffmeister D."/>
            <person name="Rencoret J."/>
            <person name="Gutierrez A."/>
            <person name="Sun H."/>
            <person name="Lindquist E."/>
            <person name="Barry K."/>
            <person name="Riley R."/>
            <person name="Grigoriev I.V."/>
            <person name="Henrissat B."/>
            <person name="Kues U."/>
            <person name="Berka R.M."/>
            <person name="Martinez A.T."/>
            <person name="Covert S.F."/>
            <person name="Blanchette R.A."/>
            <person name="Cullen D."/>
        </authorList>
    </citation>
    <scope>NUCLEOTIDE SEQUENCE [LARGE SCALE GENOMIC DNA]</scope>
    <source>
        <strain evidence="3 4">11061_1 CR5-6</strain>
    </source>
</reference>
<evidence type="ECO:0000256" key="1">
    <source>
        <dbReference type="ARBA" id="ARBA00006432"/>
    </source>
</evidence>
<dbReference type="InterPro" id="IPR000873">
    <property type="entry name" value="AMP-dep_synth/lig_dom"/>
</dbReference>
<dbReference type="AlphaFoldDB" id="A0A0C3S8W1"/>
<accession>A0A0C3S8W1</accession>
<feature type="domain" description="AMP-dependent synthetase/ligase" evidence="2">
    <location>
        <begin position="120"/>
        <end position="285"/>
    </location>
</feature>
<dbReference type="SUPFAM" id="SSF56801">
    <property type="entry name" value="Acetyl-CoA synthetase-like"/>
    <property type="match status" value="1"/>
</dbReference>
<dbReference type="PANTHER" id="PTHR43201">
    <property type="entry name" value="ACYL-COA SYNTHETASE"/>
    <property type="match status" value="1"/>
</dbReference>
<dbReference type="GO" id="GO:0006631">
    <property type="term" value="P:fatty acid metabolic process"/>
    <property type="evidence" value="ECO:0007669"/>
    <property type="project" value="TreeGrafter"/>
</dbReference>
<dbReference type="Gene3D" id="3.40.50.12780">
    <property type="entry name" value="N-terminal domain of ligase-like"/>
    <property type="match status" value="1"/>
</dbReference>
<proteinExistence type="inferred from homology"/>
<organism evidence="3 4">
    <name type="scientific">Phlebiopsis gigantea (strain 11061_1 CR5-6)</name>
    <name type="common">White-rot fungus</name>
    <name type="synonym">Peniophora gigantea</name>
    <dbReference type="NCBI Taxonomy" id="745531"/>
    <lineage>
        <taxon>Eukaryota</taxon>
        <taxon>Fungi</taxon>
        <taxon>Dikarya</taxon>
        <taxon>Basidiomycota</taxon>
        <taxon>Agaricomycotina</taxon>
        <taxon>Agaricomycetes</taxon>
        <taxon>Polyporales</taxon>
        <taxon>Phanerochaetaceae</taxon>
        <taxon>Phlebiopsis</taxon>
    </lineage>
</organism>
<dbReference type="GO" id="GO:0031956">
    <property type="term" value="F:medium-chain fatty acid-CoA ligase activity"/>
    <property type="evidence" value="ECO:0007669"/>
    <property type="project" value="TreeGrafter"/>
</dbReference>
<keyword evidence="4" id="KW-1185">Reference proteome</keyword>
<dbReference type="Pfam" id="PF00501">
    <property type="entry name" value="AMP-binding"/>
    <property type="match status" value="1"/>
</dbReference>
<sequence length="378" mass="41076">MAHFMHMVLAGLQRWPDAPLIRPFTGTDGAYAWGLVTFADFQRDLERTAAHYQAVLGRAGLHAGDVVGLWLTGEHVSDLVHLYGLARAGFVPELFSLKFSAPGGAVVRDLLAECAGRALGDVAIIFHTSGTTGGRPKPVPQSHSWCKTHSMVCWKGIWQGSWDTPDVVNNIGSFAHMGASTYIYKSAFSGGSFVQTSRPDIGAEEFLAMVRQCGLNRLLQYASWLSALISEARQNGEVLEAMQGLRQVVYTGVSMNPEDEAWALANGIPITNLYGTTETAQCMISDLGAAESALRPIPELGLQLVPALHAGDAQTQLFDLFLPLSARNCPHPSVRNRPDGHVTGDLFEEVRPGYYAFRGRSDDWIKTGPTRAAFCDTK</sequence>
<evidence type="ECO:0000259" key="2">
    <source>
        <dbReference type="Pfam" id="PF00501"/>
    </source>
</evidence>
<dbReference type="STRING" id="745531.A0A0C3S8W1"/>
<dbReference type="OrthoDB" id="429813at2759"/>
<protein>
    <recommendedName>
        <fullName evidence="2">AMP-dependent synthetase/ligase domain-containing protein</fullName>
    </recommendedName>
</protein>
<gene>
    <name evidence="3" type="ORF">PHLGIDRAFT_119584</name>
</gene>
<dbReference type="PANTHER" id="PTHR43201:SF8">
    <property type="entry name" value="ACYL-COA SYNTHETASE FAMILY MEMBER 3"/>
    <property type="match status" value="1"/>
</dbReference>
<evidence type="ECO:0000313" key="4">
    <source>
        <dbReference type="Proteomes" id="UP000053257"/>
    </source>
</evidence>